<evidence type="ECO:0000313" key="4">
    <source>
        <dbReference type="Proteomes" id="UP001250932"/>
    </source>
</evidence>
<feature type="signal peptide" evidence="2">
    <location>
        <begin position="1"/>
        <end position="21"/>
    </location>
</feature>
<dbReference type="PANTHER" id="PTHR35869">
    <property type="entry name" value="OUTER-MEMBRANE LIPOPROTEIN CARRIER PROTEIN"/>
    <property type="match status" value="1"/>
</dbReference>
<dbReference type="Proteomes" id="UP001250932">
    <property type="component" value="Unassembled WGS sequence"/>
</dbReference>
<keyword evidence="1 2" id="KW-0732">Signal</keyword>
<organism evidence="3 4">
    <name type="scientific">Candidatus Nitronereus thalassa</name>
    <dbReference type="NCBI Taxonomy" id="3020898"/>
    <lineage>
        <taxon>Bacteria</taxon>
        <taxon>Pseudomonadati</taxon>
        <taxon>Nitrospirota</taxon>
        <taxon>Nitrospiria</taxon>
        <taxon>Nitrospirales</taxon>
        <taxon>Nitrospiraceae</taxon>
        <taxon>Candidatus Nitronereus</taxon>
    </lineage>
</organism>
<dbReference type="PANTHER" id="PTHR35869:SF1">
    <property type="entry name" value="OUTER-MEMBRANE LIPOPROTEIN CARRIER PROTEIN"/>
    <property type="match status" value="1"/>
</dbReference>
<keyword evidence="3" id="KW-0449">Lipoprotein</keyword>
<dbReference type="EMBL" id="JAQOUE010000001">
    <property type="protein sequence ID" value="MDT7042640.1"/>
    <property type="molecule type" value="Genomic_DNA"/>
</dbReference>
<dbReference type="Pfam" id="PF03548">
    <property type="entry name" value="LolA"/>
    <property type="match status" value="1"/>
</dbReference>
<keyword evidence="4" id="KW-1185">Reference proteome</keyword>
<sequence>MKIILAGFLMAVSLISFPAWGKENLDQQVHELVARVDARYAATKDFRAEFTQETRIEGFETPLQSSGRVFIKKPGRLRWDYLEPSVEHIYVHNDRLEMYVPQHNQILKGNLTMMVATKAPLALLQGAGKLAEHFEVHPTDNGRTGEGGLPLLTLIPKNHGQLGSSSVTRIISEIQPGTYFIRSLALHEVSGNISTFRFTNVKANTGIDDTVFTLNPPEDVVIVEDVLPQG</sequence>
<dbReference type="CDD" id="cd16325">
    <property type="entry name" value="LolA"/>
    <property type="match status" value="1"/>
</dbReference>
<proteinExistence type="predicted"/>
<dbReference type="InterPro" id="IPR029046">
    <property type="entry name" value="LolA/LolB/LppX"/>
</dbReference>
<reference evidence="3 4" key="1">
    <citation type="journal article" date="2023" name="ISME J.">
        <title>Cultivation and genomic characterization of novel and ubiquitous marine nitrite-oxidizing bacteria from the Nitrospirales.</title>
        <authorList>
            <person name="Mueller A.J."/>
            <person name="Daebeler A."/>
            <person name="Herbold C.W."/>
            <person name="Kirkegaard R.H."/>
            <person name="Daims H."/>
        </authorList>
    </citation>
    <scope>NUCLEOTIDE SEQUENCE [LARGE SCALE GENOMIC DNA]</scope>
    <source>
        <strain evidence="3 4">EB</strain>
    </source>
</reference>
<feature type="chain" id="PRO_5046865421" evidence="2">
    <location>
        <begin position="22"/>
        <end position="230"/>
    </location>
</feature>
<dbReference type="Gene3D" id="2.50.20.10">
    <property type="entry name" value="Lipoprotein localisation LolA/LolB/LppX"/>
    <property type="match status" value="1"/>
</dbReference>
<dbReference type="SUPFAM" id="SSF89392">
    <property type="entry name" value="Prokaryotic lipoproteins and lipoprotein localization factors"/>
    <property type="match status" value="1"/>
</dbReference>
<evidence type="ECO:0000256" key="1">
    <source>
        <dbReference type="ARBA" id="ARBA00022729"/>
    </source>
</evidence>
<evidence type="ECO:0000256" key="2">
    <source>
        <dbReference type="SAM" id="SignalP"/>
    </source>
</evidence>
<dbReference type="RefSeq" id="WP_313833076.1">
    <property type="nucleotide sequence ID" value="NZ_JAQOUE010000001.1"/>
</dbReference>
<dbReference type="InterPro" id="IPR004564">
    <property type="entry name" value="OM_lipoprot_carrier_LolA-like"/>
</dbReference>
<protein>
    <submittedName>
        <fullName evidence="3">Outer membrane lipoprotein carrier protein LolA</fullName>
    </submittedName>
</protein>
<comment type="caution">
    <text evidence="3">The sequence shown here is derived from an EMBL/GenBank/DDBJ whole genome shotgun (WGS) entry which is preliminary data.</text>
</comment>
<accession>A0ABU3K868</accession>
<gene>
    <name evidence="3" type="ORF">PPG34_09780</name>
</gene>
<name>A0ABU3K868_9BACT</name>
<evidence type="ECO:0000313" key="3">
    <source>
        <dbReference type="EMBL" id="MDT7042640.1"/>
    </source>
</evidence>